<name>A0A3B9IDB9_9PROT</name>
<accession>A0A3B9IDB9</accession>
<evidence type="ECO:0000313" key="2">
    <source>
        <dbReference type="Proteomes" id="UP000257706"/>
    </source>
</evidence>
<comment type="caution">
    <text evidence="1">The sequence shown here is derived from an EMBL/GenBank/DDBJ whole genome shotgun (WGS) entry which is preliminary data.</text>
</comment>
<organism evidence="1 2">
    <name type="scientific">Tistrella mobilis</name>
    <dbReference type="NCBI Taxonomy" id="171437"/>
    <lineage>
        <taxon>Bacteria</taxon>
        <taxon>Pseudomonadati</taxon>
        <taxon>Pseudomonadota</taxon>
        <taxon>Alphaproteobacteria</taxon>
        <taxon>Geminicoccales</taxon>
        <taxon>Geminicoccaceae</taxon>
        <taxon>Tistrella</taxon>
    </lineage>
</organism>
<evidence type="ECO:0000313" key="1">
    <source>
        <dbReference type="EMBL" id="HAE45832.1"/>
    </source>
</evidence>
<sequence length="91" mass="9989">MSYQTILARAADDLDQIVDDLDLAARLAPRDERMAITARALQAHDMATRLREWASGAKGMRGRRGVVILDELAAFGRLREMIKKGGAKHGG</sequence>
<dbReference type="AlphaFoldDB" id="A0A3B9IDB9"/>
<dbReference type="Proteomes" id="UP000257706">
    <property type="component" value="Unassembled WGS sequence"/>
</dbReference>
<proteinExistence type="predicted"/>
<reference evidence="1 2" key="1">
    <citation type="journal article" date="2018" name="Nat. Biotechnol.">
        <title>A standardized bacterial taxonomy based on genome phylogeny substantially revises the tree of life.</title>
        <authorList>
            <person name="Parks D.H."/>
            <person name="Chuvochina M."/>
            <person name="Waite D.W."/>
            <person name="Rinke C."/>
            <person name="Skarshewski A."/>
            <person name="Chaumeil P.A."/>
            <person name="Hugenholtz P."/>
        </authorList>
    </citation>
    <scope>NUCLEOTIDE SEQUENCE [LARGE SCALE GENOMIC DNA]</scope>
    <source>
        <strain evidence="1">UBA8739</strain>
    </source>
</reference>
<dbReference type="EMBL" id="DMAI01000003">
    <property type="protein sequence ID" value="HAE45832.1"/>
    <property type="molecule type" value="Genomic_DNA"/>
</dbReference>
<gene>
    <name evidence="1" type="ORF">DCK97_00270</name>
</gene>
<protein>
    <submittedName>
        <fullName evidence="1">Uncharacterized protein</fullName>
    </submittedName>
</protein>